<evidence type="ECO:0000313" key="1">
    <source>
        <dbReference type="EMBL" id="GAA1647338.1"/>
    </source>
</evidence>
<protein>
    <recommendedName>
        <fullName evidence="3">Antibiotic biosynthesis monooxygenase</fullName>
    </recommendedName>
</protein>
<reference evidence="1 2" key="1">
    <citation type="journal article" date="2019" name="Int. J. Syst. Evol. Microbiol.">
        <title>The Global Catalogue of Microorganisms (GCM) 10K type strain sequencing project: providing services to taxonomists for standard genome sequencing and annotation.</title>
        <authorList>
            <consortium name="The Broad Institute Genomics Platform"/>
            <consortium name="The Broad Institute Genome Sequencing Center for Infectious Disease"/>
            <person name="Wu L."/>
            <person name="Ma J."/>
        </authorList>
    </citation>
    <scope>NUCLEOTIDE SEQUENCE [LARGE SCALE GENOMIC DNA]</scope>
    <source>
        <strain evidence="1 2">JCM 13929</strain>
    </source>
</reference>
<proteinExistence type="predicted"/>
<dbReference type="EMBL" id="BAAAMU010000038">
    <property type="protein sequence ID" value="GAA1647338.1"/>
    <property type="molecule type" value="Genomic_DNA"/>
</dbReference>
<gene>
    <name evidence="1" type="ORF">GCM10009733_050510</name>
</gene>
<evidence type="ECO:0008006" key="3">
    <source>
        <dbReference type="Google" id="ProtNLM"/>
    </source>
</evidence>
<accession>A0ABN2FHK4</accession>
<dbReference type="Proteomes" id="UP001500064">
    <property type="component" value="Unassembled WGS sequence"/>
</dbReference>
<evidence type="ECO:0000313" key="2">
    <source>
        <dbReference type="Proteomes" id="UP001500064"/>
    </source>
</evidence>
<keyword evidence="2" id="KW-1185">Reference proteome</keyword>
<organism evidence="1 2">
    <name type="scientific">Nonomuraea maheshkhaliensis</name>
    <dbReference type="NCBI Taxonomy" id="419590"/>
    <lineage>
        <taxon>Bacteria</taxon>
        <taxon>Bacillati</taxon>
        <taxon>Actinomycetota</taxon>
        <taxon>Actinomycetes</taxon>
        <taxon>Streptosporangiales</taxon>
        <taxon>Streptosporangiaceae</taxon>
        <taxon>Nonomuraea</taxon>
    </lineage>
</organism>
<dbReference type="RefSeq" id="WP_346108547.1">
    <property type="nucleotide sequence ID" value="NZ_BAAAMU010000038.1"/>
</dbReference>
<sequence length="47" mass="5184">MEFDSAEDFRARMKSDSFKAAHSDVDAPGMQAPSAIELFDVLEDFSA</sequence>
<comment type="caution">
    <text evidence="1">The sequence shown here is derived from an EMBL/GenBank/DDBJ whole genome shotgun (WGS) entry which is preliminary data.</text>
</comment>
<name>A0ABN2FHK4_9ACTN</name>